<evidence type="ECO:0000313" key="1">
    <source>
        <dbReference type="EMBL" id="CDP91398.1"/>
    </source>
</evidence>
<protein>
    <submittedName>
        <fullName evidence="1">Bm1129</fullName>
    </submittedName>
</protein>
<sequence length="48" mass="5529">MFLIVSVALSDLVQHERRAVMTFDIFLTGRKGDFFLLVDNKDCLLIVK</sequence>
<name>A0A1I9G006_BRUMA</name>
<organism evidence="1">
    <name type="scientific">Brugia malayi</name>
    <name type="common">Filarial nematode worm</name>
    <dbReference type="NCBI Taxonomy" id="6279"/>
    <lineage>
        <taxon>Eukaryota</taxon>
        <taxon>Metazoa</taxon>
        <taxon>Ecdysozoa</taxon>
        <taxon>Nematoda</taxon>
        <taxon>Chromadorea</taxon>
        <taxon>Rhabditida</taxon>
        <taxon>Spirurina</taxon>
        <taxon>Spiruromorpha</taxon>
        <taxon>Filarioidea</taxon>
        <taxon>Onchocercidae</taxon>
        <taxon>Brugia</taxon>
    </lineage>
</organism>
<dbReference type="EMBL" id="LN856397">
    <property type="protein sequence ID" value="CDP91398.1"/>
    <property type="molecule type" value="Genomic_DNA"/>
</dbReference>
<gene>
    <name evidence="1" type="primary">Bm1129</name>
    <name evidence="1" type="ORF">BM_Bm1129</name>
</gene>
<accession>A0A1I9G006</accession>
<reference evidence="1" key="1">
    <citation type="journal article" date="2007" name="Science">
        <title>Draft genome of the filarial nematode parasite Brugia malayi.</title>
        <authorList>
            <person name="Ghedin E."/>
            <person name="Wang S."/>
            <person name="Spiro D."/>
            <person name="Caler E."/>
            <person name="Zhao Q."/>
            <person name="Crabtree J."/>
            <person name="Allen J.E."/>
            <person name="Delcher A.L."/>
            <person name="Guiliano D.B."/>
            <person name="Miranda-Saavedra D."/>
            <person name="Angiuoli S.V."/>
            <person name="Creasy T."/>
            <person name="Amedeo P."/>
            <person name="Haas B."/>
            <person name="El-Sayed N.M."/>
            <person name="Wortman J.R."/>
            <person name="Feldblyum T."/>
            <person name="Tallon L."/>
            <person name="Schatz M."/>
            <person name="Shumway M."/>
            <person name="Koo H."/>
            <person name="Salzberg S.L."/>
            <person name="Schobel S."/>
            <person name="Pertea M."/>
            <person name="Pop M."/>
            <person name="White O."/>
            <person name="Barton G.J."/>
            <person name="Carlow C.K."/>
            <person name="Crawford M.J."/>
            <person name="Daub J."/>
            <person name="Dimmic M.W."/>
            <person name="Estes C.F."/>
            <person name="Foster J.M."/>
            <person name="Ganatra M."/>
            <person name="Gregory W.F."/>
            <person name="Johnson N.M."/>
            <person name="Jin J."/>
            <person name="Komuniecki R."/>
            <person name="Korf I."/>
            <person name="Kumar S."/>
            <person name="Laney S."/>
            <person name="Li B.W."/>
            <person name="Li W."/>
            <person name="Lindblom T.H."/>
            <person name="Lustigman S."/>
            <person name="Ma D."/>
            <person name="Maina C.V."/>
            <person name="Martin D.M."/>
            <person name="McCarter J.P."/>
            <person name="McReynolds L."/>
            <person name="Mitreva M."/>
            <person name="Nutman T.B."/>
            <person name="Parkinson J."/>
            <person name="Peregrin-Alvarez J.M."/>
            <person name="Poole C."/>
            <person name="Ren Q."/>
            <person name="Saunders L."/>
            <person name="Sluder A.E."/>
            <person name="Smith K."/>
            <person name="Stanke M."/>
            <person name="Unnasch T.R."/>
            <person name="Ware J."/>
            <person name="Wei A.D."/>
            <person name="Weil G."/>
            <person name="Williams D.J."/>
            <person name="Zhang Y."/>
            <person name="Williams S.A."/>
            <person name="Fraser-Liggett C."/>
            <person name="Slatko B."/>
            <person name="Blaxter M.L."/>
            <person name="Scott A.L."/>
        </authorList>
    </citation>
    <scope>NUCLEOTIDE SEQUENCE</scope>
    <source>
        <strain evidence="1">FR3</strain>
    </source>
</reference>
<dbReference type="AlphaFoldDB" id="A0A1I9G006"/>
<reference evidence="1" key="2">
    <citation type="submission" date="2012-12" db="EMBL/GenBank/DDBJ databases">
        <authorList>
            <consortium name="WormBase Consortium"/>
            <person name="Ghedin E."/>
            <person name="Paulini M."/>
        </authorList>
    </citation>
    <scope>NUCLEOTIDE SEQUENCE</scope>
    <source>
        <strain evidence="1">FR3</strain>
    </source>
</reference>
<proteinExistence type="predicted"/>